<evidence type="ECO:0000313" key="3">
    <source>
        <dbReference type="Proteomes" id="UP000184428"/>
    </source>
</evidence>
<name>A0A1M7SWF1_9ACTN</name>
<evidence type="ECO:0000313" key="2">
    <source>
        <dbReference type="EMBL" id="SHN62781.1"/>
    </source>
</evidence>
<feature type="region of interest" description="Disordered" evidence="1">
    <location>
        <begin position="40"/>
        <end position="113"/>
    </location>
</feature>
<reference evidence="2 3" key="1">
    <citation type="submission" date="2016-12" db="EMBL/GenBank/DDBJ databases">
        <authorList>
            <person name="Song W.-J."/>
            <person name="Kurnit D.M."/>
        </authorList>
    </citation>
    <scope>NUCLEOTIDE SEQUENCE [LARGE SCALE GENOMIC DNA]</scope>
    <source>
        <strain evidence="2 3">DSM 43162</strain>
    </source>
</reference>
<proteinExistence type="predicted"/>
<sequence length="113" mass="11819">MTTTATDWHREDQAAAIAAAEENLRQAQAEVDRLRGKLTDAQAAKDAAGVGSEPSAAELGRREAQRRIAQRAGKAPDAATGKADPADEAPRDTTAADGIAEARRRAAARTSAR</sequence>
<dbReference type="AlphaFoldDB" id="A0A1M7SWF1"/>
<evidence type="ECO:0000256" key="1">
    <source>
        <dbReference type="SAM" id="MobiDB-lite"/>
    </source>
</evidence>
<accession>A0A1M7SWF1</accession>
<organism evidence="2 3">
    <name type="scientific">Geodermatophilus obscurus</name>
    <dbReference type="NCBI Taxonomy" id="1861"/>
    <lineage>
        <taxon>Bacteria</taxon>
        <taxon>Bacillati</taxon>
        <taxon>Actinomycetota</taxon>
        <taxon>Actinomycetes</taxon>
        <taxon>Geodermatophilales</taxon>
        <taxon>Geodermatophilaceae</taxon>
        <taxon>Geodermatophilus</taxon>
    </lineage>
</organism>
<dbReference type="RefSeq" id="WP_072914689.1">
    <property type="nucleotide sequence ID" value="NZ_FRDM01000004.1"/>
</dbReference>
<dbReference type="Proteomes" id="UP000184428">
    <property type="component" value="Unassembled WGS sequence"/>
</dbReference>
<protein>
    <submittedName>
        <fullName evidence="2">Uncharacterized protein</fullName>
    </submittedName>
</protein>
<gene>
    <name evidence="2" type="ORF">SAMN05660350_01090</name>
</gene>
<dbReference type="EMBL" id="FRDM01000004">
    <property type="protein sequence ID" value="SHN62781.1"/>
    <property type="molecule type" value="Genomic_DNA"/>
</dbReference>